<gene>
    <name evidence="1" type="ORF">FBEOM_13930</name>
</gene>
<proteinExistence type="predicted"/>
<organism evidence="1 2">
    <name type="scientific">Fusarium beomiforme</name>
    <dbReference type="NCBI Taxonomy" id="44412"/>
    <lineage>
        <taxon>Eukaryota</taxon>
        <taxon>Fungi</taxon>
        <taxon>Dikarya</taxon>
        <taxon>Ascomycota</taxon>
        <taxon>Pezizomycotina</taxon>
        <taxon>Sordariomycetes</taxon>
        <taxon>Hypocreomycetidae</taxon>
        <taxon>Hypocreales</taxon>
        <taxon>Nectriaceae</taxon>
        <taxon>Fusarium</taxon>
        <taxon>Fusarium burgessii species complex</taxon>
    </lineage>
</organism>
<reference evidence="1" key="1">
    <citation type="journal article" date="2017" name="Mycologia">
        <title>Fusarium algeriense, sp. nov., a novel toxigenic crown rot pathogen of durum wheat from Algeria is nested in the Fusarium burgessii species complex.</title>
        <authorList>
            <person name="Laraba I."/>
            <person name="Keddad A."/>
            <person name="Boureghda H."/>
            <person name="Abdallah N."/>
            <person name="Vaughan M.M."/>
            <person name="Proctor R.H."/>
            <person name="Busman M."/>
            <person name="O'Donnell K."/>
        </authorList>
    </citation>
    <scope>NUCLEOTIDE SEQUENCE</scope>
    <source>
        <strain evidence="1">NRRL 25174</strain>
    </source>
</reference>
<name>A0A9P5A4S2_9HYPO</name>
<comment type="caution">
    <text evidence="1">The sequence shown here is derived from an EMBL/GenBank/DDBJ whole genome shotgun (WGS) entry which is preliminary data.</text>
</comment>
<dbReference type="AlphaFoldDB" id="A0A9P5A4S2"/>
<dbReference type="OrthoDB" id="5084148at2759"/>
<protein>
    <submittedName>
        <fullName evidence="1">Uncharacterized protein</fullName>
    </submittedName>
</protein>
<reference evidence="1" key="2">
    <citation type="submission" date="2020-02" db="EMBL/GenBank/DDBJ databases">
        <title>Identification and distribution of gene clusters putatively required for synthesis of sphingolipid metabolism inhibitors in phylogenetically diverse species of the filamentous fungus Fusarium.</title>
        <authorList>
            <person name="Kim H.-S."/>
            <person name="Busman M."/>
            <person name="Brown D.W."/>
            <person name="Divon H."/>
            <person name="Uhlig S."/>
            <person name="Proctor R.H."/>
        </authorList>
    </citation>
    <scope>NUCLEOTIDE SEQUENCE</scope>
    <source>
        <strain evidence="1">NRRL 25174</strain>
    </source>
</reference>
<accession>A0A9P5A4S2</accession>
<dbReference type="EMBL" id="PVQB02001119">
    <property type="protein sequence ID" value="KAF4332280.1"/>
    <property type="molecule type" value="Genomic_DNA"/>
</dbReference>
<dbReference type="Proteomes" id="UP000730481">
    <property type="component" value="Unassembled WGS sequence"/>
</dbReference>
<keyword evidence="2" id="KW-1185">Reference proteome</keyword>
<evidence type="ECO:0000313" key="1">
    <source>
        <dbReference type="EMBL" id="KAF4332280.1"/>
    </source>
</evidence>
<evidence type="ECO:0000313" key="2">
    <source>
        <dbReference type="Proteomes" id="UP000730481"/>
    </source>
</evidence>
<sequence>MSSIQLIDFTPADIDMIFAVSQQNLNEGLFEYIAGLGAQMTWAYDIDPTTYNLIPPADISDPNISFSGTLAPPMQTASGTRAWIVDLSQSGAASQVTFNVTFADGATFTDNQLGRTYTQSVAGGDPQWVIPFQVDLTMDKLADLKNIPTWLKDRFDALNGDYGQVFDLSQVLLDLTTLASTVSPEVSRPSDIGPYDWSLLVQGAFTYLQANHGDIYTTPPSAGYSITYNGATPTQTPPTYTPTSADFVILPNTAVPGASALVFIFMINKRSFPLSPADAFINVDLITDPATTPGVALVGAPNFVSFIQNDVQSIGLDSKVVNNYVQSVQVPGGVSWQLAQTAPATVATSWPSSSNNYTFMSVDMGQQKSDALNETYSGLNYASFSTSNNSASACLGGCQPNIGFTELTIGGSLSWTVSFSLTAPGGSDSDWTSPDFSYAWNATYKIQSVNATDAQTGGGVQFMESASTYPTSPTVTGTGESFGTVDPTEQQFVTFILAPVVQALPSRFKSSIASLSSIGRFVFPGGGTFTFKDPAVNNVYAIYTIIQYQNPS</sequence>